<dbReference type="InterPro" id="IPR007081">
    <property type="entry name" value="RNA_pol_Rpb1_5"/>
</dbReference>
<dbReference type="Pfam" id="PF05000">
    <property type="entry name" value="RNA_pol_Rpb1_4"/>
    <property type="match status" value="1"/>
</dbReference>
<dbReference type="InterPro" id="IPR007080">
    <property type="entry name" value="RNA_pol_Rpb1_1"/>
</dbReference>
<dbReference type="Pfam" id="PF08600">
    <property type="entry name" value="NuBaID_C"/>
    <property type="match status" value="1"/>
</dbReference>
<dbReference type="Gene3D" id="6.10.250.2940">
    <property type="match status" value="1"/>
</dbReference>
<keyword evidence="18" id="KW-1185">Reference proteome</keyword>
<dbReference type="Pfam" id="PF04998">
    <property type="entry name" value="RNA_pol_Rpb1_5"/>
    <property type="match status" value="2"/>
</dbReference>
<organism evidence="17 18">
    <name type="scientific">Dissophora globulifera</name>
    <dbReference type="NCBI Taxonomy" id="979702"/>
    <lineage>
        <taxon>Eukaryota</taxon>
        <taxon>Fungi</taxon>
        <taxon>Fungi incertae sedis</taxon>
        <taxon>Mucoromycota</taxon>
        <taxon>Mortierellomycotina</taxon>
        <taxon>Mortierellomycetes</taxon>
        <taxon>Mortierellales</taxon>
        <taxon>Mortierellaceae</taxon>
        <taxon>Dissophora</taxon>
    </lineage>
</organism>
<evidence type="ECO:0000256" key="15">
    <source>
        <dbReference type="SAM" id="MobiDB-lite"/>
    </source>
</evidence>
<feature type="compositionally biased region" description="Basic and acidic residues" evidence="15">
    <location>
        <begin position="1956"/>
        <end position="1968"/>
    </location>
</feature>
<evidence type="ECO:0000256" key="2">
    <source>
        <dbReference type="ARBA" id="ARBA00006460"/>
    </source>
</evidence>
<dbReference type="Proteomes" id="UP000738325">
    <property type="component" value="Unassembled WGS sequence"/>
</dbReference>
<dbReference type="FunFam" id="2.40.40.20:FF:000019">
    <property type="entry name" value="DNA-directed RNA polymerase II subunit RPB1"/>
    <property type="match status" value="1"/>
</dbReference>
<dbReference type="Pfam" id="PF04983">
    <property type="entry name" value="RNA_pol_Rpb1_3"/>
    <property type="match status" value="1"/>
</dbReference>
<dbReference type="PANTHER" id="PTHR19376:SF11">
    <property type="entry name" value="DNA-DIRECTED RNA POLYMERASE I SUBUNIT RPA1"/>
    <property type="match status" value="1"/>
</dbReference>
<dbReference type="InterPro" id="IPR007066">
    <property type="entry name" value="RNA_pol_Rpb1_3"/>
</dbReference>
<dbReference type="PANTHER" id="PTHR19376">
    <property type="entry name" value="DNA-DIRECTED RNA POLYMERASE"/>
    <property type="match status" value="1"/>
</dbReference>
<evidence type="ECO:0000256" key="9">
    <source>
        <dbReference type="ARBA" id="ARBA00022842"/>
    </source>
</evidence>
<dbReference type="GO" id="GO:0003677">
    <property type="term" value="F:DNA binding"/>
    <property type="evidence" value="ECO:0007669"/>
    <property type="project" value="InterPro"/>
</dbReference>
<evidence type="ECO:0000256" key="13">
    <source>
        <dbReference type="ARBA" id="ARBA00053996"/>
    </source>
</evidence>
<comment type="catalytic activity">
    <reaction evidence="12 14">
        <text>RNA(n) + a ribonucleoside 5'-triphosphate = RNA(n+1) + diphosphate</text>
        <dbReference type="Rhea" id="RHEA:21248"/>
        <dbReference type="Rhea" id="RHEA-COMP:14527"/>
        <dbReference type="Rhea" id="RHEA-COMP:17342"/>
        <dbReference type="ChEBI" id="CHEBI:33019"/>
        <dbReference type="ChEBI" id="CHEBI:61557"/>
        <dbReference type="ChEBI" id="CHEBI:140395"/>
        <dbReference type="EC" id="2.7.7.6"/>
    </reaction>
</comment>
<evidence type="ECO:0000256" key="8">
    <source>
        <dbReference type="ARBA" id="ARBA00022833"/>
    </source>
</evidence>
<evidence type="ECO:0000256" key="11">
    <source>
        <dbReference type="ARBA" id="ARBA00023242"/>
    </source>
</evidence>
<keyword evidence="7" id="KW-0479">Metal-binding</keyword>
<dbReference type="GO" id="GO:0006351">
    <property type="term" value="P:DNA-templated transcription"/>
    <property type="evidence" value="ECO:0007669"/>
    <property type="project" value="InterPro"/>
</dbReference>
<dbReference type="InterPro" id="IPR013909">
    <property type="entry name" value="NuBaID_C"/>
</dbReference>
<dbReference type="EMBL" id="JAAAIP010000443">
    <property type="protein sequence ID" value="KAG0317067.1"/>
    <property type="molecule type" value="Genomic_DNA"/>
</dbReference>
<dbReference type="EC" id="2.7.7.6" evidence="14"/>
<dbReference type="FunFam" id="4.10.860.120:FF:000006">
    <property type="entry name" value="DNA-directed RNA polymerase subunit"/>
    <property type="match status" value="1"/>
</dbReference>
<dbReference type="OrthoDB" id="270392at2759"/>
<evidence type="ECO:0000256" key="4">
    <source>
        <dbReference type="ARBA" id="ARBA00022478"/>
    </source>
</evidence>
<feature type="region of interest" description="Disordered" evidence="15">
    <location>
        <begin position="1"/>
        <end position="47"/>
    </location>
</feature>
<feature type="region of interest" description="Disordered" evidence="15">
    <location>
        <begin position="1887"/>
        <end position="2017"/>
    </location>
</feature>
<sequence length="2239" mass="250398">MPVRSPQGTLLTRILQPDRAVHRDSNPHIRSSHRHPRHTSRPVTIDTSIYQMDPKRKVEESLALLNSLFAPPNKRQSTGSLVYGGSSSSSESSESLSGKGTASSPVTEPAIKKRTYLPPRPEILDKLSRLRPTLKDSIAASIAASAPAAHSTTQPTSLTPPAPIPLLQQTQLRSNKKRYLPWSREQFHERLETFKPSTWFDKPKLVNPVECAKRGWINKGEDRLECYGGCGGVVIIRLSQDQGQEFAERQEDETGDESSAQVEGDVDMGHSSQEIDIEALGPTFHAMLTDNHEQGCPWKTHPCDDNIYKFPVLSQLQAKEELLERVHHLRSMEGSPLIEHIRHPLLQPHAEELSMLFPDVSTKLLVLSLFGWTTIKDHAVLTCTACLSQCTYISDTTFSDNEDAAFDVAESHRWYCYWVDAEYDVNRQEGWRILYERLMVSSAKNTVSDAVSEVPSGTVQTPLQPSDALAQVRRIMRGQDAGGPRVALPTLHIWCQEMNIARPNGTEVTSVAFSFYDADEIKQISVKQIVNPVLFDNLNHPTKGGLYDPTLGPFSKHHVCATCSLDHFSCPGHFGHIELPCPVYNTMFFPQMYQLLRSACLFCHHFRMSKVETHRFIAKLQLLNKGHFLESKDVDSIPVVSKKSRGGNSMDVDGEEEEEVMGEDEYIAKVDAFVQKCLRKKTHGPEGYKTTVVNDERRRVIADFYRRATAKRKCENCSTFSPTFRKDGFAKIFEKPLTKKQELNNTNQGRTQTNVLFSPPKKAVIHSDSESAASEHTESEIEDQDDDANMSSESDQDAKKKKSKKDQRKEKAVKTKKSRNIVDSDDEDAMELKDNNKYLTPLHIRNTLRRLFDVEQQMCALLYGANGPKMHKKSSTTVKADIFFLEILPVAPTRFRPASVMGDKLFENPQNEHLGKILNTCERIRDLTATSKTDENSLKNQSQSSFKYLIDSMIQLQHDVNSLIDSTKNPTIMRGGKLPPAGIRQGLEKKEGLFRKHMMGKRVNYAARSVISPDVNIETNEIGIPPVFATKLTYPEPVTHYNVKEMRRAVINGPSKWPGAAFVQHEDGALSSLANLSLESRIALANQLLTPQDSHTGVSTTSPYPTRTQPTNKKVYRHLRNGDLLLLNRQPTLHKPSIMAHSARILPGERTIRMHYANCNTYNADFDGDEMNVHFPQNEIARAEAKLIANTDSQYLVPTSGAPLRGLIQDHVVAGVWMTLRGSFFDRAEYQHLLYGALRPEVDNTGNGKILTLPPTIWKPVPLWTGKDVITAILHNLTIGRPPLNMTAGAQVKAQYFGKGGEEESIVQIMDGVLVTGVLDKSQFGAKSFGLVHSCYEIYGGDIAGKLLSILGRLFTRWTQRWAFTCRMDDLRLTPEGNEWRHDLQNGGKEIGTVAALKYTKMECTVDQLKASKRLQKEFKSKLEVVLRSDEQLAGLDATMKSTVNELTTSVQNACIPNGLMKKFPHNNMQTMTVSGAKGSYVNVTQISCALGQQELEGRRVPIMVSGKSLPSFAPFDSSARAGGYIAGRFLTGIRPQEYYFHCMAGREGLIDTAVKTSRSGYLQRCLIKHLEGLRVAYDQTVRDSDGSILQFHYGEDSLDVIKQAHINQFKFSAENSLALIAKYRPAQVLPLLDQVEALSHSKKVARKPHKYDPTLSLFSPSSHVGAVSEAFEKKLNDYVDKNPDGIIQSPDGVVTKKSERFKGLDKKKFKAMMYLRYMNSLVEPGEAVGLLAAQGVGEPSTQMTLNTFHFAGFGAKNVTLGIPRLREIVMTASTKLKTPTMTLNIKPGVTESQLQTFCQDTSRLTLAQLIDNVQVTERLISKSAATNQKRHKVFVIRLNLFREDEYAAEYGIRSGDVEQVIEEQFVRKLETTILRDLRRVFRKTKGANKDEIGKPSKVKEGVTGDSERDDEAEISRHEAGGDESDDGDGDATAEKISKRGKQQASYEAPDSDDEAVIKSADKAQKELDGEESEVDSDSSDDSEDEVEDEADRRKRLARVAKQAEKRGKMAEESRKDREERICEMCPYVKKYSFDSEQGSWCEIEMQFPAETKKLLMVNLVSAVAPMCILHEIKGIERVFMSEDEKGTPQVATEGVNLKGIWEYADLIDVNSIYSNDIGAILRTYGVEAARMAIIQEISGVFGAYGIDVDRRHLTLIADYMTFESGFKPFNRMGIESSTSPFLKMSFERTCHFLTQATLHGDYDGLESPSARLVMGKVVEGGTGAFDVMQPLVPETMDV</sequence>
<dbReference type="Gene3D" id="2.40.40.20">
    <property type="match status" value="1"/>
</dbReference>
<comment type="similarity">
    <text evidence="2 14">Belongs to the RNA polymerase beta' chain family.</text>
</comment>
<reference evidence="17" key="1">
    <citation type="journal article" date="2020" name="Fungal Divers.">
        <title>Resolving the Mortierellaceae phylogeny through synthesis of multi-gene phylogenetics and phylogenomics.</title>
        <authorList>
            <person name="Vandepol N."/>
            <person name="Liber J."/>
            <person name="Desiro A."/>
            <person name="Na H."/>
            <person name="Kennedy M."/>
            <person name="Barry K."/>
            <person name="Grigoriev I.V."/>
            <person name="Miller A.N."/>
            <person name="O'Donnell K."/>
            <person name="Stajich J.E."/>
            <person name="Bonito G."/>
        </authorList>
    </citation>
    <scope>NUCLEOTIDE SEQUENCE</scope>
    <source>
        <strain evidence="17">REB-010B</strain>
    </source>
</reference>
<feature type="compositionally biased region" description="Polar residues" evidence="15">
    <location>
        <begin position="743"/>
        <end position="756"/>
    </location>
</feature>
<dbReference type="Pfam" id="PF07967">
    <property type="entry name" value="zf-C3HC"/>
    <property type="match status" value="1"/>
</dbReference>
<evidence type="ECO:0000256" key="6">
    <source>
        <dbReference type="ARBA" id="ARBA00022695"/>
    </source>
</evidence>
<name>A0A9P6URW0_9FUNG</name>
<dbReference type="InterPro" id="IPR045867">
    <property type="entry name" value="DNA-dir_RpoC_beta_prime"/>
</dbReference>
<feature type="compositionally biased region" description="Polar residues" evidence="15">
    <location>
        <begin position="1"/>
        <end position="10"/>
    </location>
</feature>
<comment type="function">
    <text evidence="13">DNA-dependent RNA polymerase catalyzes the transcription of DNA into RNA using the four ribonucleoside triphosphates as substrates. Largest and catalytic core component of RNA polymerase I which synthesizes ribosomal RNA precursors. Forms the polymerase active center together with the second largest subunit. A single stranded DNA template strand of the promoter is positioned within the central active site cleft of Pol I. A bridging helix emanates from RPA1 and crosses the cleft near the catalytic site and is thought to promote translocation of Pol I by acting as a ratchet that moves the RNA-DNA hybrid through the active site by switching from straight to bent conformations at each step of nucleotide addition.</text>
</comment>
<dbReference type="InterPro" id="IPR006592">
    <property type="entry name" value="RNA_pol_N"/>
</dbReference>
<comment type="subunit">
    <text evidence="3">Component of the RNA polymerase I (Pol I) complex consisting of at least 13 subunits.</text>
</comment>
<evidence type="ECO:0000313" key="18">
    <source>
        <dbReference type="Proteomes" id="UP000738325"/>
    </source>
</evidence>
<dbReference type="Pfam" id="PF04997">
    <property type="entry name" value="RNA_pol_Rpb1_1"/>
    <property type="match status" value="1"/>
</dbReference>
<dbReference type="GO" id="GO:0003899">
    <property type="term" value="F:DNA-directed RNA polymerase activity"/>
    <property type="evidence" value="ECO:0007669"/>
    <property type="project" value="UniProtKB-EC"/>
</dbReference>
<evidence type="ECO:0000256" key="10">
    <source>
        <dbReference type="ARBA" id="ARBA00023163"/>
    </source>
</evidence>
<dbReference type="InterPro" id="IPR000722">
    <property type="entry name" value="RNA_pol_asu"/>
</dbReference>
<gene>
    <name evidence="17" type="ORF">BGZ99_006524</name>
</gene>
<dbReference type="SMART" id="SM00663">
    <property type="entry name" value="RPOLA_N"/>
    <property type="match status" value="1"/>
</dbReference>
<comment type="caution">
    <text evidence="17">The sequence shown here is derived from an EMBL/GenBank/DDBJ whole genome shotgun (WGS) entry which is preliminary data.</text>
</comment>
<dbReference type="FunFam" id="3.30.1490.180:FF:000003">
    <property type="entry name" value="DNA-directed RNA polymerase subunit"/>
    <property type="match status" value="1"/>
</dbReference>
<dbReference type="InterPro" id="IPR044893">
    <property type="entry name" value="RNA_pol_Rpb1_clamp_domain"/>
</dbReference>
<dbReference type="GO" id="GO:0005736">
    <property type="term" value="C:RNA polymerase I complex"/>
    <property type="evidence" value="ECO:0007669"/>
    <property type="project" value="TreeGrafter"/>
</dbReference>
<feature type="compositionally biased region" description="Acidic residues" evidence="15">
    <location>
        <begin position="1922"/>
        <end position="1932"/>
    </location>
</feature>
<dbReference type="CDD" id="cd01435">
    <property type="entry name" value="RNAP_I_RPA1_N"/>
    <property type="match status" value="1"/>
</dbReference>
<feature type="compositionally biased region" description="Acidic residues" evidence="15">
    <location>
        <begin position="1969"/>
        <end position="1990"/>
    </location>
</feature>
<dbReference type="InterPro" id="IPR007083">
    <property type="entry name" value="RNA_pol_Rpb1_4"/>
</dbReference>
<evidence type="ECO:0000256" key="14">
    <source>
        <dbReference type="RuleBase" id="RU004279"/>
    </source>
</evidence>
<dbReference type="GO" id="GO:0008270">
    <property type="term" value="F:zinc ion binding"/>
    <property type="evidence" value="ECO:0007669"/>
    <property type="project" value="InterPro"/>
</dbReference>
<keyword evidence="8" id="KW-0862">Zinc</keyword>
<feature type="compositionally biased region" description="Basic and acidic residues" evidence="15">
    <location>
        <begin position="765"/>
        <end position="779"/>
    </location>
</feature>
<dbReference type="Gene3D" id="4.10.860.120">
    <property type="entry name" value="RNA polymerase II, clamp domain"/>
    <property type="match status" value="1"/>
</dbReference>
<dbReference type="Gene3D" id="1.10.132.30">
    <property type="match status" value="1"/>
</dbReference>
<feature type="domain" description="RNA polymerase N-terminal" evidence="16">
    <location>
        <begin position="881"/>
        <end position="1219"/>
    </location>
</feature>
<feature type="compositionally biased region" description="Basic and acidic residues" evidence="15">
    <location>
        <begin position="2002"/>
        <end position="2017"/>
    </location>
</feature>
<dbReference type="InterPro" id="IPR015699">
    <property type="entry name" value="DNA-dir_RNA_pol1_lsu_N"/>
</dbReference>
<dbReference type="SUPFAM" id="SSF64484">
    <property type="entry name" value="beta and beta-prime subunits of DNA dependent RNA-polymerase"/>
    <property type="match status" value="1"/>
</dbReference>
<dbReference type="InterPro" id="IPR038120">
    <property type="entry name" value="Rpb1_funnel_sf"/>
</dbReference>
<dbReference type="Gene3D" id="3.30.1490.180">
    <property type="entry name" value="RNA polymerase ii"/>
    <property type="match status" value="1"/>
</dbReference>
<dbReference type="Gene3D" id="1.10.150.390">
    <property type="match status" value="1"/>
</dbReference>
<keyword evidence="5 14" id="KW-0808">Transferase</keyword>
<feature type="compositionally biased region" description="Basic residues" evidence="15">
    <location>
        <begin position="30"/>
        <end position="40"/>
    </location>
</feature>
<feature type="compositionally biased region" description="Low complexity" evidence="15">
    <location>
        <begin position="77"/>
        <end position="101"/>
    </location>
</feature>
<proteinExistence type="inferred from homology"/>
<dbReference type="InterPro" id="IPR042102">
    <property type="entry name" value="RNA_pol_Rpb1_3_sf"/>
</dbReference>
<evidence type="ECO:0000256" key="3">
    <source>
        <dbReference type="ARBA" id="ARBA00011251"/>
    </source>
</evidence>
<feature type="compositionally biased region" description="Basic and acidic residues" evidence="15">
    <location>
        <begin position="1888"/>
        <end position="1907"/>
    </location>
</feature>
<dbReference type="InterPro" id="IPR047107">
    <property type="entry name" value="DNA-dir_RNA_pol1_lsu_C"/>
</dbReference>
<evidence type="ECO:0000256" key="7">
    <source>
        <dbReference type="ARBA" id="ARBA00022723"/>
    </source>
</evidence>
<evidence type="ECO:0000256" key="5">
    <source>
        <dbReference type="ARBA" id="ARBA00022679"/>
    </source>
</evidence>
<keyword evidence="9" id="KW-0460">Magnesium</keyword>
<feature type="region of interest" description="Disordered" evidence="15">
    <location>
        <begin position="740"/>
        <end position="820"/>
    </location>
</feature>
<accession>A0A9P6URW0</accession>
<dbReference type="Gene3D" id="3.30.70.2850">
    <property type="match status" value="1"/>
</dbReference>
<dbReference type="FunFam" id="1.10.150.390:FF:000005">
    <property type="entry name" value="DNA-directed RNA polymerase subunit"/>
    <property type="match status" value="1"/>
</dbReference>
<dbReference type="InterPro" id="IPR012935">
    <property type="entry name" value="NuBaID_N"/>
</dbReference>
<feature type="region of interest" description="Disordered" evidence="15">
    <location>
        <begin position="244"/>
        <end position="267"/>
    </location>
</feature>
<dbReference type="Gene3D" id="1.10.274.100">
    <property type="entry name" value="RNA polymerase Rpb1, domain 3"/>
    <property type="match status" value="1"/>
</dbReference>
<keyword evidence="10 14" id="KW-0804">Transcription</keyword>
<protein>
    <recommendedName>
        <fullName evidence="14">DNA-directed RNA polymerase subunit</fullName>
        <ecNumber evidence="14">2.7.7.6</ecNumber>
    </recommendedName>
</protein>
<comment type="subcellular location">
    <subcellularLocation>
        <location evidence="1">Nucleus</location>
    </subcellularLocation>
</comment>
<dbReference type="Pfam" id="PF00623">
    <property type="entry name" value="RNA_pol_Rpb1_2"/>
    <property type="match status" value="1"/>
</dbReference>
<feature type="region of interest" description="Disordered" evidence="15">
    <location>
        <begin position="70"/>
        <end position="117"/>
    </location>
</feature>
<keyword evidence="11" id="KW-0539">Nucleus</keyword>
<evidence type="ECO:0000313" key="17">
    <source>
        <dbReference type="EMBL" id="KAG0317067.1"/>
    </source>
</evidence>
<evidence type="ECO:0000256" key="12">
    <source>
        <dbReference type="ARBA" id="ARBA00048552"/>
    </source>
</evidence>
<keyword evidence="4 14" id="KW-0240">DNA-directed RNA polymerase</keyword>
<evidence type="ECO:0000259" key="16">
    <source>
        <dbReference type="SMART" id="SM00663"/>
    </source>
</evidence>
<dbReference type="CDD" id="cd02735">
    <property type="entry name" value="RNAP_I_Rpa1_C"/>
    <property type="match status" value="1"/>
</dbReference>
<dbReference type="Gene3D" id="1.10.357.120">
    <property type="match status" value="1"/>
</dbReference>
<evidence type="ECO:0000256" key="1">
    <source>
        <dbReference type="ARBA" id="ARBA00004123"/>
    </source>
</evidence>
<keyword evidence="6 14" id="KW-0548">Nucleotidyltransferase</keyword>